<accession>R7VWX3</accession>
<organism evidence="1">
    <name type="scientific">Columba livia</name>
    <name type="common">Rock dove</name>
    <dbReference type="NCBI Taxonomy" id="8932"/>
    <lineage>
        <taxon>Eukaryota</taxon>
        <taxon>Metazoa</taxon>
        <taxon>Chordata</taxon>
        <taxon>Craniata</taxon>
        <taxon>Vertebrata</taxon>
        <taxon>Euteleostomi</taxon>
        <taxon>Archelosauria</taxon>
        <taxon>Archosauria</taxon>
        <taxon>Dinosauria</taxon>
        <taxon>Saurischia</taxon>
        <taxon>Theropoda</taxon>
        <taxon>Coelurosauria</taxon>
        <taxon>Aves</taxon>
        <taxon>Neognathae</taxon>
        <taxon>Neoaves</taxon>
        <taxon>Columbimorphae</taxon>
        <taxon>Columbiformes</taxon>
        <taxon>Columbidae</taxon>
        <taxon>Columba</taxon>
    </lineage>
</organism>
<gene>
    <name evidence="1" type="ORF">A306_05307</name>
</gene>
<dbReference type="EMBL" id="KB377437">
    <property type="protein sequence ID" value="EMC86172.1"/>
    <property type="molecule type" value="Genomic_DNA"/>
</dbReference>
<name>R7VWX3_COLLI</name>
<proteinExistence type="predicted"/>
<evidence type="ECO:0000313" key="1">
    <source>
        <dbReference type="EMBL" id="EMC86172.1"/>
    </source>
</evidence>
<dbReference type="AlphaFoldDB" id="R7VWX3"/>
<protein>
    <submittedName>
        <fullName evidence="1">Uncharacterized protein</fullName>
    </submittedName>
</protein>
<reference evidence="1" key="1">
    <citation type="journal article" date="2013" name="Science">
        <title>Genomic diversity and evolution of the head crest in the rock pigeon.</title>
        <authorList>
            <person name="Shapiro M.D."/>
            <person name="Kronenberg Z."/>
            <person name="Li C."/>
            <person name="Domyan E.T."/>
            <person name="Pan H."/>
            <person name="Campbell M."/>
            <person name="Tan H."/>
            <person name="Huff C.D."/>
            <person name="Hu H."/>
            <person name="Vickrey A.I."/>
            <person name="Nielsen S.C."/>
            <person name="Stringham S.A."/>
            <person name="Hu H."/>
            <person name="Willerslev E."/>
            <person name="Gilbert M.T."/>
            <person name="Yandell M."/>
            <person name="Zhang G."/>
            <person name="Wang J."/>
        </authorList>
    </citation>
    <scope>NUCLEOTIDE SEQUENCE [LARGE SCALE GENOMIC DNA]</scope>
    <source>
        <tissue evidence="1">Blood</tissue>
    </source>
</reference>
<sequence>MSLHPYLEELWAVELEEHELRVTPSRNRVASLSPLITPLINSFDSLASLSHLITPHN</sequence>